<proteinExistence type="predicted"/>
<comment type="caution">
    <text evidence="1">The sequence shown here is derived from an EMBL/GenBank/DDBJ whole genome shotgun (WGS) entry which is preliminary data.</text>
</comment>
<accession>A0A3D8INE6</accession>
<organism evidence="1 2">
    <name type="scientific">Helicobacter equorum</name>
    <dbReference type="NCBI Taxonomy" id="361872"/>
    <lineage>
        <taxon>Bacteria</taxon>
        <taxon>Pseudomonadati</taxon>
        <taxon>Campylobacterota</taxon>
        <taxon>Epsilonproteobacteria</taxon>
        <taxon>Campylobacterales</taxon>
        <taxon>Helicobacteraceae</taxon>
        <taxon>Helicobacter</taxon>
    </lineage>
</organism>
<dbReference type="EMBL" id="NXLT01000006">
    <property type="protein sequence ID" value="RDU66426.1"/>
    <property type="molecule type" value="Genomic_DNA"/>
</dbReference>
<dbReference type="SUPFAM" id="SSF53955">
    <property type="entry name" value="Lysozyme-like"/>
    <property type="match status" value="1"/>
</dbReference>
<name>A0A3D8INE6_9HELI</name>
<dbReference type="AlphaFoldDB" id="A0A3D8INE6"/>
<evidence type="ECO:0008006" key="3">
    <source>
        <dbReference type="Google" id="ProtNLM"/>
    </source>
</evidence>
<reference evidence="1 2" key="1">
    <citation type="submission" date="2018-04" db="EMBL/GenBank/DDBJ databases">
        <title>Novel Campyloabacter and Helicobacter Species and Strains.</title>
        <authorList>
            <person name="Mannion A.J."/>
            <person name="Shen Z."/>
            <person name="Fox J.G."/>
        </authorList>
    </citation>
    <scope>NUCLEOTIDE SEQUENCE [LARGE SCALE GENOMIC DNA]</scope>
    <source>
        <strain evidence="1 2">MIT 12-6600</strain>
    </source>
</reference>
<evidence type="ECO:0000313" key="1">
    <source>
        <dbReference type="EMBL" id="RDU66426.1"/>
    </source>
</evidence>
<protein>
    <recommendedName>
        <fullName evidence="3">Transglycosylase SLT domain-containing protein</fullName>
    </recommendedName>
</protein>
<dbReference type="Proteomes" id="UP000256514">
    <property type="component" value="Unassembled WGS sequence"/>
</dbReference>
<evidence type="ECO:0000313" key="2">
    <source>
        <dbReference type="Proteomes" id="UP000256514"/>
    </source>
</evidence>
<dbReference type="InterPro" id="IPR023346">
    <property type="entry name" value="Lysozyme-like_dom_sf"/>
</dbReference>
<sequence>MRFVYLVCICFSLLLAEECQFDDSVLDGIAQMEGHPKRSFGYPYIISFNHKSDILKLTVDDRWVPIDSRTIDCLDFDRCIAVYDEIRDLGITNIDLGAYQINPKFWKLKPEEYFIFSKSRQKACEILSDLKKQYGWSWETIAKYHSSKKENNLVYQKKLKNIARNIQKEQEIEKISKPKKLYNIKVALSED</sequence>
<keyword evidence="2" id="KW-1185">Reference proteome</keyword>
<gene>
    <name evidence="1" type="ORF">CQA54_06930</name>
</gene>